<feature type="domain" description="Peptidase S9 prolyl oligopeptidase catalytic" evidence="3">
    <location>
        <begin position="376"/>
        <end position="578"/>
    </location>
</feature>
<dbReference type="AlphaFoldDB" id="A0A5J6FKC0"/>
<accession>A0A5J6FKC0</accession>
<dbReference type="GO" id="GO:0004252">
    <property type="term" value="F:serine-type endopeptidase activity"/>
    <property type="evidence" value="ECO:0007669"/>
    <property type="project" value="TreeGrafter"/>
</dbReference>
<dbReference type="KEGG" id="snk:CP967_32965"/>
<evidence type="ECO:0000256" key="2">
    <source>
        <dbReference type="SAM" id="MobiDB-lite"/>
    </source>
</evidence>
<dbReference type="Proteomes" id="UP000326178">
    <property type="component" value="Chromosome"/>
</dbReference>
<dbReference type="Gene3D" id="3.40.50.1820">
    <property type="entry name" value="alpha/beta hydrolase"/>
    <property type="match status" value="1"/>
</dbReference>
<evidence type="ECO:0000313" key="5">
    <source>
        <dbReference type="Proteomes" id="UP000326178"/>
    </source>
</evidence>
<reference evidence="4 5" key="1">
    <citation type="submission" date="2017-09" db="EMBL/GenBank/DDBJ databases">
        <authorList>
            <person name="Lee N."/>
            <person name="Cho B.-K."/>
        </authorList>
    </citation>
    <scope>NUCLEOTIDE SEQUENCE [LARGE SCALE GENOMIC DNA]</scope>
    <source>
        <strain evidence="4 5">ATCC 12769</strain>
    </source>
</reference>
<evidence type="ECO:0000259" key="3">
    <source>
        <dbReference type="Pfam" id="PF00326"/>
    </source>
</evidence>
<dbReference type="EMBL" id="CP023702">
    <property type="protein sequence ID" value="QEU76908.1"/>
    <property type="molecule type" value="Genomic_DNA"/>
</dbReference>
<dbReference type="GO" id="GO:0006508">
    <property type="term" value="P:proteolysis"/>
    <property type="evidence" value="ECO:0007669"/>
    <property type="project" value="InterPro"/>
</dbReference>
<evidence type="ECO:0000256" key="1">
    <source>
        <dbReference type="ARBA" id="ARBA00022801"/>
    </source>
</evidence>
<protein>
    <submittedName>
        <fullName evidence="4">S9 family peptidase</fullName>
    </submittedName>
</protein>
<organism evidence="4 5">
    <name type="scientific">Streptomyces nitrosporeus</name>
    <dbReference type="NCBI Taxonomy" id="28894"/>
    <lineage>
        <taxon>Bacteria</taxon>
        <taxon>Bacillati</taxon>
        <taxon>Actinomycetota</taxon>
        <taxon>Actinomycetes</taxon>
        <taxon>Kitasatosporales</taxon>
        <taxon>Streptomycetaceae</taxon>
        <taxon>Streptomyces</taxon>
    </lineage>
</organism>
<dbReference type="OrthoDB" id="262125at2"/>
<keyword evidence="1" id="KW-0378">Hydrolase</keyword>
<dbReference type="Pfam" id="PF00326">
    <property type="entry name" value="Peptidase_S9"/>
    <property type="match status" value="1"/>
</dbReference>
<dbReference type="PANTHER" id="PTHR42776">
    <property type="entry name" value="SERINE PEPTIDASE S9 FAMILY MEMBER"/>
    <property type="match status" value="1"/>
</dbReference>
<feature type="region of interest" description="Disordered" evidence="2">
    <location>
        <begin position="175"/>
        <end position="222"/>
    </location>
</feature>
<dbReference type="SUPFAM" id="SSF82171">
    <property type="entry name" value="DPP6 N-terminal domain-like"/>
    <property type="match status" value="1"/>
</dbReference>
<dbReference type="InterPro" id="IPR001375">
    <property type="entry name" value="Peptidase_S9_cat"/>
</dbReference>
<dbReference type="SUPFAM" id="SSF53474">
    <property type="entry name" value="alpha/beta-Hydrolases"/>
    <property type="match status" value="1"/>
</dbReference>
<dbReference type="InterPro" id="IPR029058">
    <property type="entry name" value="AB_hydrolase_fold"/>
</dbReference>
<name>A0A5J6FKC0_9ACTN</name>
<keyword evidence="5" id="KW-1185">Reference proteome</keyword>
<feature type="compositionally biased region" description="Low complexity" evidence="2">
    <location>
        <begin position="192"/>
        <end position="222"/>
    </location>
</feature>
<evidence type="ECO:0000313" key="4">
    <source>
        <dbReference type="EMBL" id="QEU76908.1"/>
    </source>
</evidence>
<sequence length="604" mass="61222">MNLGLPVRLGPDPRPVSYRPGTGWRRLLHGPLPVPDAPAGTASRGPVALRDAGPKGLTVWNVAWRGGRTAVATVSEDPLPAGYYHARLARIDLAGGHPVTLHQPLGQLAAPALSRDGHRAAAVEGISIVAGRPLLVDLADGRVTPVAEAEDTTWIHLDPHDPGRLLAAGLRGTGSRVTDIRTGGGGEGGTAPGAPAKEAPAETGTRTATGTRTTAATGTGAPAAPGAVVTTLHEEQAVLTGAGAQPALSLSADGRTAATVREAPGAPPQAVVAPTSGPDAWSWRPVTAPAPAAAHRDGGHADLARVRTRQTGWTATDGTPVHGLLLDAPGTPAPARPADGTDPGARPLAVVLHGGPSWQWSAGYAPADVLGLAPALAAAGWLVLLPNPRGSSGYGLEHARAVVGACGDGDLDDILSGVAHLVGSGAALPGRAAVLGHSYGGFLAALAAARTDAFRAAVVVSAPADWLSFAHTSVIGGGYEQTYAIGDARTPEGRTALLERSPLFAAGGTGTPTLVLHGEYDRVTPAGQAHELYRALARRAAAPVELHVYPAEGHEFTDPAHLLDAATRAGEWLARHVTHEAADHHGTTPRPRTQDGASGPKEAP</sequence>
<proteinExistence type="predicted"/>
<feature type="region of interest" description="Disordered" evidence="2">
    <location>
        <begin position="580"/>
        <end position="604"/>
    </location>
</feature>
<gene>
    <name evidence="4" type="ORF">CP967_32965</name>
</gene>
<feature type="compositionally biased region" description="Gly residues" evidence="2">
    <location>
        <begin position="182"/>
        <end position="191"/>
    </location>
</feature>
<dbReference type="PANTHER" id="PTHR42776:SF27">
    <property type="entry name" value="DIPEPTIDYL PEPTIDASE FAMILY MEMBER 6"/>
    <property type="match status" value="1"/>
</dbReference>